<sequence>MGIRNRVKVVTASERRTDPIGVQQGDREWVTLIAAINAMGWAIAPYLIFKAKNHDASWYPDLKPQWRIGIQGRRVGSHVLLIIDGHESHKSLAFQNLCEENKIITLCMPPHSSHILQPLDVGCFAPLKRAYSKEIRVLALDHIGQIDKKAFLATFAKVFNKAFSKANILSSFRATGLVPSNPLVVLLKLDVKVRTPTPPL</sequence>
<proteinExistence type="predicted"/>
<reference evidence="2" key="1">
    <citation type="journal article" date="2020" name="Stud. Mycol.">
        <title>101 Dothideomycetes genomes: a test case for predicting lifestyles and emergence of pathogens.</title>
        <authorList>
            <person name="Haridas S."/>
            <person name="Albert R."/>
            <person name="Binder M."/>
            <person name="Bloem J."/>
            <person name="Labutti K."/>
            <person name="Salamov A."/>
            <person name="Andreopoulos B."/>
            <person name="Baker S."/>
            <person name="Barry K."/>
            <person name="Bills G."/>
            <person name="Bluhm B."/>
            <person name="Cannon C."/>
            <person name="Castanera R."/>
            <person name="Culley D."/>
            <person name="Daum C."/>
            <person name="Ezra D."/>
            <person name="Gonzalez J."/>
            <person name="Henrissat B."/>
            <person name="Kuo A."/>
            <person name="Liang C."/>
            <person name="Lipzen A."/>
            <person name="Lutzoni F."/>
            <person name="Magnuson J."/>
            <person name="Mondo S."/>
            <person name="Nolan M."/>
            <person name="Ohm R."/>
            <person name="Pangilinan J."/>
            <person name="Park H.-J."/>
            <person name="Ramirez L."/>
            <person name="Alfaro M."/>
            <person name="Sun H."/>
            <person name="Tritt A."/>
            <person name="Yoshinaga Y."/>
            <person name="Zwiers L.-H."/>
            <person name="Turgeon B."/>
            <person name="Goodwin S."/>
            <person name="Spatafora J."/>
            <person name="Crous P."/>
            <person name="Grigoriev I."/>
        </authorList>
    </citation>
    <scope>NUCLEOTIDE SEQUENCE</scope>
    <source>
        <strain evidence="2">CBS 183.55</strain>
    </source>
</reference>
<dbReference type="EMBL" id="ML979049">
    <property type="protein sequence ID" value="KAF1922209.1"/>
    <property type="molecule type" value="Genomic_DNA"/>
</dbReference>
<dbReference type="InterPro" id="IPR004875">
    <property type="entry name" value="DDE_SF_endonuclease_dom"/>
</dbReference>
<dbReference type="OrthoDB" id="5425161at2759"/>
<dbReference type="Gene3D" id="3.30.420.10">
    <property type="entry name" value="Ribonuclease H-like superfamily/Ribonuclease H"/>
    <property type="match status" value="1"/>
</dbReference>
<evidence type="ECO:0000313" key="2">
    <source>
        <dbReference type="EMBL" id="KAF1922209.1"/>
    </source>
</evidence>
<dbReference type="InterPro" id="IPR036397">
    <property type="entry name" value="RNaseH_sf"/>
</dbReference>
<dbReference type="GO" id="GO:0003677">
    <property type="term" value="F:DNA binding"/>
    <property type="evidence" value="ECO:0007669"/>
    <property type="project" value="TreeGrafter"/>
</dbReference>
<dbReference type="Pfam" id="PF03184">
    <property type="entry name" value="DDE_1"/>
    <property type="match status" value="1"/>
</dbReference>
<protein>
    <submittedName>
        <fullName evidence="2">DDE-domain-containing protein</fullName>
    </submittedName>
</protein>
<dbReference type="Proteomes" id="UP000800082">
    <property type="component" value="Unassembled WGS sequence"/>
</dbReference>
<keyword evidence="3" id="KW-1185">Reference proteome</keyword>
<dbReference type="AlphaFoldDB" id="A0A6A5R496"/>
<evidence type="ECO:0000259" key="1">
    <source>
        <dbReference type="Pfam" id="PF03184"/>
    </source>
</evidence>
<gene>
    <name evidence="2" type="ORF">M421DRAFT_14070</name>
</gene>
<name>A0A6A5R496_9PLEO</name>
<accession>A0A6A5R496</accession>
<dbReference type="PANTHER" id="PTHR19303">
    <property type="entry name" value="TRANSPOSON"/>
    <property type="match status" value="1"/>
</dbReference>
<dbReference type="GeneID" id="54345119"/>
<dbReference type="PANTHER" id="PTHR19303:SF74">
    <property type="entry name" value="POGO TRANSPOSABLE ELEMENT WITH KRAB DOMAIN"/>
    <property type="match status" value="1"/>
</dbReference>
<feature type="non-terminal residue" evidence="2">
    <location>
        <position position="200"/>
    </location>
</feature>
<dbReference type="InterPro" id="IPR050863">
    <property type="entry name" value="CenT-Element_Derived"/>
</dbReference>
<dbReference type="RefSeq" id="XP_033442463.1">
    <property type="nucleotide sequence ID" value="XM_033587473.1"/>
</dbReference>
<organism evidence="2 3">
    <name type="scientific">Didymella exigua CBS 183.55</name>
    <dbReference type="NCBI Taxonomy" id="1150837"/>
    <lineage>
        <taxon>Eukaryota</taxon>
        <taxon>Fungi</taxon>
        <taxon>Dikarya</taxon>
        <taxon>Ascomycota</taxon>
        <taxon>Pezizomycotina</taxon>
        <taxon>Dothideomycetes</taxon>
        <taxon>Pleosporomycetidae</taxon>
        <taxon>Pleosporales</taxon>
        <taxon>Pleosporineae</taxon>
        <taxon>Didymellaceae</taxon>
        <taxon>Didymella</taxon>
    </lineage>
</organism>
<feature type="domain" description="DDE-1" evidence="1">
    <location>
        <begin position="73"/>
        <end position="172"/>
    </location>
</feature>
<dbReference type="GO" id="GO:0005634">
    <property type="term" value="C:nucleus"/>
    <property type="evidence" value="ECO:0007669"/>
    <property type="project" value="TreeGrafter"/>
</dbReference>
<evidence type="ECO:0000313" key="3">
    <source>
        <dbReference type="Proteomes" id="UP000800082"/>
    </source>
</evidence>